<reference evidence="1 2" key="1">
    <citation type="submission" date="2019-03" db="EMBL/GenBank/DDBJ databases">
        <title>Genomic Encyclopedia of Type Strains, Phase IV (KMG-IV): sequencing the most valuable type-strain genomes for metagenomic binning, comparative biology and taxonomic classification.</title>
        <authorList>
            <person name="Goeker M."/>
        </authorList>
    </citation>
    <scope>NUCLEOTIDE SEQUENCE [LARGE SCALE GENOMIC DNA]</scope>
    <source>
        <strain evidence="1 2">DSM 45361</strain>
    </source>
</reference>
<evidence type="ECO:0000313" key="1">
    <source>
        <dbReference type="EMBL" id="TDP89206.1"/>
    </source>
</evidence>
<proteinExistence type="predicted"/>
<organism evidence="1 2">
    <name type="scientific">Labedaea rhizosphaerae</name>
    <dbReference type="NCBI Taxonomy" id="598644"/>
    <lineage>
        <taxon>Bacteria</taxon>
        <taxon>Bacillati</taxon>
        <taxon>Actinomycetota</taxon>
        <taxon>Actinomycetes</taxon>
        <taxon>Pseudonocardiales</taxon>
        <taxon>Pseudonocardiaceae</taxon>
        <taxon>Labedaea</taxon>
    </lineage>
</organism>
<dbReference type="AlphaFoldDB" id="A0A4R6RT80"/>
<dbReference type="Proteomes" id="UP000295444">
    <property type="component" value="Unassembled WGS sequence"/>
</dbReference>
<comment type="caution">
    <text evidence="1">The sequence shown here is derived from an EMBL/GenBank/DDBJ whole genome shotgun (WGS) entry which is preliminary data.</text>
</comment>
<sequence>MIQTIGLLSDQFAPLAAWALERQDNGSMALLWLADRVAGWGRVYVVEALCRLADPAARDWLLRRPVDGDFLNGYFASAVAEVSGVHEAIVDPSVDDDLVDHAGRLLCVLADGQGMLDKSVEDYPHAAGVLGAHVRHLGRQEPTAGRFATAAMLAAYLSGQAVPRQLHGLRDAYMAVLDRDDWCAVARRAVRDGDEYLHPDYLQWLAKVGSRLGLRAFTASRRTDETRSS</sequence>
<protein>
    <submittedName>
        <fullName evidence="1">Uncharacterized protein</fullName>
    </submittedName>
</protein>
<gene>
    <name evidence="1" type="ORF">EV186_11430</name>
</gene>
<accession>A0A4R6RT80</accession>
<keyword evidence="2" id="KW-1185">Reference proteome</keyword>
<evidence type="ECO:0000313" key="2">
    <source>
        <dbReference type="Proteomes" id="UP000295444"/>
    </source>
</evidence>
<dbReference type="EMBL" id="SNXZ01000014">
    <property type="protein sequence ID" value="TDP89206.1"/>
    <property type="molecule type" value="Genomic_DNA"/>
</dbReference>
<name>A0A4R6RT80_LABRH</name>